<protein>
    <submittedName>
        <fullName evidence="2">Uncharacterized protein</fullName>
    </submittedName>
</protein>
<gene>
    <name evidence="2" type="ORF">MBOU_00520</name>
</gene>
<dbReference type="AlphaFoldDB" id="A0A7I9YH55"/>
<keyword evidence="3" id="KW-1185">Reference proteome</keyword>
<proteinExistence type="predicted"/>
<comment type="caution">
    <text evidence="2">The sequence shown here is derived from an EMBL/GenBank/DDBJ whole genome shotgun (WGS) entry which is preliminary data.</text>
</comment>
<dbReference type="RefSeq" id="WP_205351197.1">
    <property type="nucleotide sequence ID" value="NZ_BLKZ01000001.1"/>
</dbReference>
<organism evidence="2 3">
    <name type="scientific">Mycobacterium bourgelatii</name>
    <dbReference type="NCBI Taxonomy" id="1273442"/>
    <lineage>
        <taxon>Bacteria</taxon>
        <taxon>Bacillati</taxon>
        <taxon>Actinomycetota</taxon>
        <taxon>Actinomycetes</taxon>
        <taxon>Mycobacteriales</taxon>
        <taxon>Mycobacteriaceae</taxon>
        <taxon>Mycobacterium</taxon>
    </lineage>
</organism>
<dbReference type="Proteomes" id="UP000465360">
    <property type="component" value="Unassembled WGS sequence"/>
</dbReference>
<evidence type="ECO:0000313" key="3">
    <source>
        <dbReference type="Proteomes" id="UP000465360"/>
    </source>
</evidence>
<accession>A0A7I9YH55</accession>
<sequence length="53" mass="6285">MLDPTSIDDIKHAIHELSVRAELARKENRQDDADEMDRRIQRLREKLSQRSPT</sequence>
<reference evidence="2 3" key="1">
    <citation type="journal article" date="2019" name="Emerg. Microbes Infect.">
        <title>Comprehensive subspecies identification of 175 nontuberculous mycobacteria species based on 7547 genomic profiles.</title>
        <authorList>
            <person name="Matsumoto Y."/>
            <person name="Kinjo T."/>
            <person name="Motooka D."/>
            <person name="Nabeya D."/>
            <person name="Jung N."/>
            <person name="Uechi K."/>
            <person name="Horii T."/>
            <person name="Iida T."/>
            <person name="Fujita J."/>
            <person name="Nakamura S."/>
        </authorList>
    </citation>
    <scope>NUCLEOTIDE SEQUENCE [LARGE SCALE GENOMIC DNA]</scope>
    <source>
        <strain evidence="2 3">JCM 30725</strain>
    </source>
</reference>
<dbReference type="EMBL" id="BLKZ01000001">
    <property type="protein sequence ID" value="GFG88010.1"/>
    <property type="molecule type" value="Genomic_DNA"/>
</dbReference>
<feature type="coiled-coil region" evidence="1">
    <location>
        <begin position="7"/>
        <end position="46"/>
    </location>
</feature>
<keyword evidence="1" id="KW-0175">Coiled coil</keyword>
<evidence type="ECO:0000256" key="1">
    <source>
        <dbReference type="SAM" id="Coils"/>
    </source>
</evidence>
<name>A0A7I9YH55_MYCBU</name>
<evidence type="ECO:0000313" key="2">
    <source>
        <dbReference type="EMBL" id="GFG88010.1"/>
    </source>
</evidence>